<feature type="compositionally biased region" description="Polar residues" evidence="1">
    <location>
        <begin position="98"/>
        <end position="111"/>
    </location>
</feature>
<feature type="region of interest" description="Disordered" evidence="1">
    <location>
        <begin position="83"/>
        <end position="111"/>
    </location>
</feature>
<sequence length="111" mass="12578">MYTSTRVNPLTKNKPLPRLFIGQTNGSPFEQPKTLISKVYKKSDIRVFVRPLKAFSFLCRRLSLSHSRDATLYQPWPPSQKLTLRCSNSSPTRSSFSTAGPMTTLRSQISV</sequence>
<dbReference type="GeneID" id="109130785"/>
<evidence type="ECO:0000256" key="1">
    <source>
        <dbReference type="SAM" id="MobiDB-lite"/>
    </source>
</evidence>
<evidence type="ECO:0000313" key="2">
    <source>
        <dbReference type="Proteomes" id="UP000694864"/>
    </source>
</evidence>
<gene>
    <name evidence="3" type="primary">LOC109130785</name>
</gene>
<dbReference type="RefSeq" id="XP_019096363.1">
    <property type="nucleotide sequence ID" value="XM_019240818.1"/>
</dbReference>
<organism evidence="2 3">
    <name type="scientific">Camelina sativa</name>
    <name type="common">False flax</name>
    <name type="synonym">Myagrum sativum</name>
    <dbReference type="NCBI Taxonomy" id="90675"/>
    <lineage>
        <taxon>Eukaryota</taxon>
        <taxon>Viridiplantae</taxon>
        <taxon>Streptophyta</taxon>
        <taxon>Embryophyta</taxon>
        <taxon>Tracheophyta</taxon>
        <taxon>Spermatophyta</taxon>
        <taxon>Magnoliopsida</taxon>
        <taxon>eudicotyledons</taxon>
        <taxon>Gunneridae</taxon>
        <taxon>Pentapetalae</taxon>
        <taxon>rosids</taxon>
        <taxon>malvids</taxon>
        <taxon>Brassicales</taxon>
        <taxon>Brassicaceae</taxon>
        <taxon>Camelineae</taxon>
        <taxon>Camelina</taxon>
    </lineage>
</organism>
<dbReference type="Proteomes" id="UP000694864">
    <property type="component" value="Chromosome 19"/>
</dbReference>
<proteinExistence type="predicted"/>
<accession>A0ABM1RBH5</accession>
<reference evidence="2" key="1">
    <citation type="journal article" date="2014" name="Nat. Commun.">
        <title>The emerging biofuel crop Camelina sativa retains a highly undifferentiated hexaploid genome structure.</title>
        <authorList>
            <person name="Kagale S."/>
            <person name="Koh C."/>
            <person name="Nixon J."/>
            <person name="Bollina V."/>
            <person name="Clarke W.E."/>
            <person name="Tuteja R."/>
            <person name="Spillane C."/>
            <person name="Robinson S.J."/>
            <person name="Links M.G."/>
            <person name="Clarke C."/>
            <person name="Higgins E.E."/>
            <person name="Huebert T."/>
            <person name="Sharpe A.G."/>
            <person name="Parkin I.A."/>
        </authorList>
    </citation>
    <scope>NUCLEOTIDE SEQUENCE [LARGE SCALE GENOMIC DNA]</scope>
    <source>
        <strain evidence="2">cv. DH55</strain>
    </source>
</reference>
<reference evidence="3" key="2">
    <citation type="submission" date="2025-08" db="UniProtKB">
        <authorList>
            <consortium name="RefSeq"/>
        </authorList>
    </citation>
    <scope>IDENTIFICATION</scope>
    <source>
        <tissue evidence="3">Leaf</tissue>
    </source>
</reference>
<name>A0ABM1RBH5_CAMSA</name>
<evidence type="ECO:0000313" key="3">
    <source>
        <dbReference type="RefSeq" id="XP_019096363.1"/>
    </source>
</evidence>
<protein>
    <submittedName>
        <fullName evidence="3">Uncharacterized protein LOC109130785</fullName>
    </submittedName>
</protein>
<feature type="compositionally biased region" description="Low complexity" evidence="1">
    <location>
        <begin position="87"/>
        <end position="97"/>
    </location>
</feature>
<keyword evidence="2" id="KW-1185">Reference proteome</keyword>